<dbReference type="GO" id="GO:0005886">
    <property type="term" value="C:plasma membrane"/>
    <property type="evidence" value="ECO:0007669"/>
    <property type="project" value="UniProtKB-SubCell"/>
</dbReference>
<evidence type="ECO:0000256" key="5">
    <source>
        <dbReference type="ARBA" id="ARBA00022692"/>
    </source>
</evidence>
<protein>
    <submittedName>
        <fullName evidence="9">Iron ABC transporter permease</fullName>
    </submittedName>
</protein>
<feature type="transmembrane region" description="Helical" evidence="8">
    <location>
        <begin position="188"/>
        <end position="209"/>
    </location>
</feature>
<evidence type="ECO:0000256" key="8">
    <source>
        <dbReference type="SAM" id="Phobius"/>
    </source>
</evidence>
<dbReference type="SUPFAM" id="SSF81345">
    <property type="entry name" value="ABC transporter involved in vitamin B12 uptake, BtuC"/>
    <property type="match status" value="1"/>
</dbReference>
<dbReference type="InterPro" id="IPR037294">
    <property type="entry name" value="ABC_BtuC-like"/>
</dbReference>
<feature type="transmembrane region" description="Helical" evidence="8">
    <location>
        <begin position="238"/>
        <end position="263"/>
    </location>
</feature>
<dbReference type="InterPro" id="IPR000522">
    <property type="entry name" value="ABC_transptr_permease_BtuC"/>
</dbReference>
<feature type="transmembrane region" description="Helical" evidence="8">
    <location>
        <begin position="89"/>
        <end position="111"/>
    </location>
</feature>
<dbReference type="EMBL" id="CP042467">
    <property type="protein sequence ID" value="QED27675.1"/>
    <property type="molecule type" value="Genomic_DNA"/>
</dbReference>
<accession>A0A5B8XQ75</accession>
<feature type="transmembrane region" description="Helical" evidence="8">
    <location>
        <begin position="117"/>
        <end position="135"/>
    </location>
</feature>
<proteinExistence type="inferred from homology"/>
<organism evidence="9 10">
    <name type="scientific">Microvenator marinus</name>
    <dbReference type="NCBI Taxonomy" id="2600177"/>
    <lineage>
        <taxon>Bacteria</taxon>
        <taxon>Deltaproteobacteria</taxon>
        <taxon>Bradymonadales</taxon>
        <taxon>Microvenatoraceae</taxon>
        <taxon>Microvenator</taxon>
    </lineage>
</organism>
<keyword evidence="10" id="KW-1185">Reference proteome</keyword>
<keyword evidence="6 8" id="KW-1133">Transmembrane helix</keyword>
<reference evidence="9 10" key="1">
    <citation type="submission" date="2019-08" db="EMBL/GenBank/DDBJ databases">
        <authorList>
            <person name="Liang Q."/>
        </authorList>
    </citation>
    <scope>NUCLEOTIDE SEQUENCE [LARGE SCALE GENOMIC DNA]</scope>
    <source>
        <strain evidence="9 10">V1718</strain>
    </source>
</reference>
<keyword evidence="7 8" id="KW-0472">Membrane</keyword>
<name>A0A5B8XQ75_9DELT</name>
<dbReference type="GO" id="GO:0033214">
    <property type="term" value="P:siderophore-iron import into cell"/>
    <property type="evidence" value="ECO:0007669"/>
    <property type="project" value="TreeGrafter"/>
</dbReference>
<evidence type="ECO:0000256" key="2">
    <source>
        <dbReference type="ARBA" id="ARBA00007935"/>
    </source>
</evidence>
<gene>
    <name evidence="9" type="ORF">FRD01_10610</name>
</gene>
<dbReference type="PANTHER" id="PTHR30472:SF25">
    <property type="entry name" value="ABC TRANSPORTER PERMEASE PROTEIN MJ0876-RELATED"/>
    <property type="match status" value="1"/>
</dbReference>
<dbReference type="FunFam" id="1.10.3470.10:FF:000001">
    <property type="entry name" value="Vitamin B12 ABC transporter permease BtuC"/>
    <property type="match status" value="1"/>
</dbReference>
<dbReference type="Pfam" id="PF01032">
    <property type="entry name" value="FecCD"/>
    <property type="match status" value="1"/>
</dbReference>
<evidence type="ECO:0000256" key="6">
    <source>
        <dbReference type="ARBA" id="ARBA00022989"/>
    </source>
</evidence>
<feature type="transmembrane region" description="Helical" evidence="8">
    <location>
        <begin position="147"/>
        <end position="168"/>
    </location>
</feature>
<dbReference type="Gene3D" id="1.10.3470.10">
    <property type="entry name" value="ABC transporter involved in vitamin B12 uptake, BtuC"/>
    <property type="match status" value="1"/>
</dbReference>
<dbReference type="Proteomes" id="UP000321595">
    <property type="component" value="Chromosome"/>
</dbReference>
<evidence type="ECO:0000256" key="7">
    <source>
        <dbReference type="ARBA" id="ARBA00023136"/>
    </source>
</evidence>
<sequence length="333" mass="34470">MMTMRRHMWWSLGLVLLGLIGLVSMSVGAMGSSLSAALVALMDPENSLHPVLMHVRLPRILGGLVIGAGLGVAGAAMQAIFRNSLADPGLVGVSSGAALGAVLAIIVLPGLLHPATLSTLAAFGGLLATWAVWGAAHVRGASDSATLVLAGVAINAFAGAAIGLLTFVSNEAQLRNLTVWMLGSLAGLTWAQLALLIPVTLVCAFGIWWHSRLIDAYVLGDEESATLGINVRDLRRRVIALSAVLVAVGVSFTGIIGFVGLVVPHLVRILSGPRHSGLLIGSAIMGAGLLMLSDLFSRSVAVPMELPIGVVTSAIGAPFFLYLLRRRLHGAWA</sequence>
<evidence type="ECO:0000256" key="3">
    <source>
        <dbReference type="ARBA" id="ARBA00022448"/>
    </source>
</evidence>
<evidence type="ECO:0000256" key="4">
    <source>
        <dbReference type="ARBA" id="ARBA00022475"/>
    </source>
</evidence>
<keyword evidence="4" id="KW-1003">Cell membrane</keyword>
<evidence type="ECO:0000313" key="9">
    <source>
        <dbReference type="EMBL" id="QED27675.1"/>
    </source>
</evidence>
<evidence type="ECO:0000256" key="1">
    <source>
        <dbReference type="ARBA" id="ARBA00004651"/>
    </source>
</evidence>
<evidence type="ECO:0000313" key="10">
    <source>
        <dbReference type="Proteomes" id="UP000321595"/>
    </source>
</evidence>
<feature type="transmembrane region" description="Helical" evidence="8">
    <location>
        <begin position="304"/>
        <end position="324"/>
    </location>
</feature>
<feature type="transmembrane region" description="Helical" evidence="8">
    <location>
        <begin position="59"/>
        <end position="77"/>
    </location>
</feature>
<dbReference type="AlphaFoldDB" id="A0A5B8XQ75"/>
<keyword evidence="3" id="KW-0813">Transport</keyword>
<dbReference type="KEGG" id="bbae:FRD01_10610"/>
<comment type="subcellular location">
    <subcellularLocation>
        <location evidence="1">Cell membrane</location>
        <topology evidence="1">Multi-pass membrane protein</topology>
    </subcellularLocation>
</comment>
<comment type="similarity">
    <text evidence="2">Belongs to the binding-protein-dependent transport system permease family. FecCD subfamily.</text>
</comment>
<dbReference type="CDD" id="cd06550">
    <property type="entry name" value="TM_ABC_iron-siderophores_like"/>
    <property type="match status" value="1"/>
</dbReference>
<dbReference type="PANTHER" id="PTHR30472">
    <property type="entry name" value="FERRIC ENTEROBACTIN TRANSPORT SYSTEM PERMEASE PROTEIN"/>
    <property type="match status" value="1"/>
</dbReference>
<keyword evidence="5 8" id="KW-0812">Transmembrane</keyword>
<dbReference type="GO" id="GO:0022857">
    <property type="term" value="F:transmembrane transporter activity"/>
    <property type="evidence" value="ECO:0007669"/>
    <property type="project" value="InterPro"/>
</dbReference>
<dbReference type="RefSeq" id="WP_146959422.1">
    <property type="nucleotide sequence ID" value="NZ_CP042467.1"/>
</dbReference>
<dbReference type="OrthoDB" id="9782305at2"/>